<dbReference type="PROSITE" id="PS50105">
    <property type="entry name" value="SAM_DOMAIN"/>
    <property type="match status" value="2"/>
</dbReference>
<protein>
    <submittedName>
        <fullName evidence="4">KAZN protein</fullName>
    </submittedName>
</protein>
<dbReference type="Gene3D" id="1.10.150.50">
    <property type="entry name" value="Transcription Factor, Ets-1"/>
    <property type="match status" value="3"/>
</dbReference>
<keyword evidence="5" id="KW-1185">Reference proteome</keyword>
<feature type="region of interest" description="Disordered" evidence="2">
    <location>
        <begin position="20"/>
        <end position="78"/>
    </location>
</feature>
<proteinExistence type="predicted"/>
<dbReference type="InterPro" id="IPR059089">
    <property type="entry name" value="Kazrin_N"/>
</dbReference>
<accession>A0A8J9WH86</accession>
<dbReference type="OrthoDB" id="2132119at2759"/>
<dbReference type="CDD" id="cd09570">
    <property type="entry name" value="SAM_kazrin_repeat3"/>
    <property type="match status" value="1"/>
</dbReference>
<dbReference type="InterPro" id="IPR037613">
    <property type="entry name" value="Kazrin_SAM_rpt_1"/>
</dbReference>
<evidence type="ECO:0000313" key="4">
    <source>
        <dbReference type="EMBL" id="CAH1240172.1"/>
    </source>
</evidence>
<dbReference type="Pfam" id="PF07647">
    <property type="entry name" value="SAM_2"/>
    <property type="match status" value="1"/>
</dbReference>
<feature type="domain" description="SAM" evidence="3">
    <location>
        <begin position="648"/>
        <end position="713"/>
    </location>
</feature>
<keyword evidence="1" id="KW-0175">Coiled coil</keyword>
<feature type="region of interest" description="Disordered" evidence="2">
    <location>
        <begin position="382"/>
        <end position="579"/>
    </location>
</feature>
<dbReference type="EMBL" id="OV696696">
    <property type="protein sequence ID" value="CAH1240172.1"/>
    <property type="molecule type" value="Genomic_DNA"/>
</dbReference>
<dbReference type="CDD" id="cd09564">
    <property type="entry name" value="SAM_kazrin_repeat1"/>
    <property type="match status" value="1"/>
</dbReference>
<evidence type="ECO:0000259" key="3">
    <source>
        <dbReference type="PROSITE" id="PS50105"/>
    </source>
</evidence>
<evidence type="ECO:0000313" key="5">
    <source>
        <dbReference type="Proteomes" id="UP000838412"/>
    </source>
</evidence>
<feature type="region of interest" description="Disordered" evidence="2">
    <location>
        <begin position="911"/>
        <end position="1016"/>
    </location>
</feature>
<dbReference type="InterPro" id="IPR001660">
    <property type="entry name" value="SAM"/>
</dbReference>
<dbReference type="Pfam" id="PF25986">
    <property type="entry name" value="Kazrin"/>
    <property type="match status" value="1"/>
</dbReference>
<evidence type="ECO:0000256" key="2">
    <source>
        <dbReference type="SAM" id="MobiDB-lite"/>
    </source>
</evidence>
<dbReference type="InterPro" id="IPR037614">
    <property type="entry name" value="Kazrin"/>
</dbReference>
<dbReference type="Proteomes" id="UP000838412">
    <property type="component" value="Chromosome 11"/>
</dbReference>
<gene>
    <name evidence="4" type="primary">KAZN</name>
    <name evidence="4" type="ORF">BLAG_LOCUS4225</name>
</gene>
<dbReference type="PANTHER" id="PTHR12776:SF1">
    <property type="entry name" value="KAZRIN"/>
    <property type="match status" value="1"/>
</dbReference>
<dbReference type="AlphaFoldDB" id="A0A8J9WH86"/>
<feature type="domain" description="SAM" evidence="3">
    <location>
        <begin position="733"/>
        <end position="789"/>
    </location>
</feature>
<feature type="compositionally biased region" description="Low complexity" evidence="2">
    <location>
        <begin position="924"/>
        <end position="940"/>
    </location>
</feature>
<name>A0A8J9WH86_BRALA</name>
<dbReference type="SUPFAM" id="SSF47769">
    <property type="entry name" value="SAM/Pointed domain"/>
    <property type="match status" value="3"/>
</dbReference>
<dbReference type="PANTHER" id="PTHR12776">
    <property type="entry name" value="KAZRIN-RELATED"/>
    <property type="match status" value="1"/>
</dbReference>
<dbReference type="InterPro" id="IPR037616">
    <property type="entry name" value="Kazrin_SAM_rpt_3"/>
</dbReference>
<reference evidence="4" key="1">
    <citation type="submission" date="2022-01" db="EMBL/GenBank/DDBJ databases">
        <authorList>
            <person name="Braso-Vives M."/>
        </authorList>
    </citation>
    <scope>NUCLEOTIDE SEQUENCE</scope>
</reference>
<feature type="compositionally biased region" description="Polar residues" evidence="2">
    <location>
        <begin position="471"/>
        <end position="548"/>
    </location>
</feature>
<feature type="coiled-coil region" evidence="1">
    <location>
        <begin position="167"/>
        <end position="381"/>
    </location>
</feature>
<sequence>MSRRERWPIRIRITTASAYQRRPTAVDTKQGAGVEPAPWNVDGPGGTRGMHGVSKQDDRAGTDMSGEGKGGKGDPQNTEDMVLTAMVRVLEEAIQSLDTLNDQIVQFIFTPKSSECDGEGDAMSPKERDTLKASMALMRRLLVDAQAKFRKMVDDNKQLASRIDGSIQSANQEVNALRAELADTNKRLTELSCRTENNHIDNDEQSLRQKEQEVSNLREAKVRLEEDNRSLLKELEELRSQKTIESQSGPAVSELKVQLTQTEHELARAKEALAAMKADRKRLKAEKVDLLNQMKQLYGTLEDKEDELREFIRNYEMRMRESDESIKQLILEKEGSEKEKWEILKKARDSAERSVFLRQQLDQKEGLIKKLETELSQTRLQLDQNHQHQRLSIAESSPRPETLGEASPLPAEDNHVSDDLQLSLHVGDSLTPRGSMDLQLPSSDGDFPTPRGSMELHTPTPADATPRGSIEIQSPQSVDESHQSTSVEFYTPEVSLSDSVQDVTQSPIQQHSTPISESAPSSCNLQETPVSEEGISSNPPSVASTSRYSPVHIPDDSKSDGYNSSRDSGLGGAKKKKSTKKFGSLSKVFSRNKHRKSLDPSLLEEVETQSGSYTLPTRGTLHHSLHQEEAADRLQVLEETRRLPMTQWKADHVLAWLEYTMCMPMYSKHCTENIKSGKVLLGLSDHELESGLGITNNLHRRKLRLAIEEHRTPEASKYSKAAQMDHRWVSRTWLTDLGLPQYRPAFESLLVDGRVLATLSRKDLEKYLSISRKFHQVSLLHGIDFLRRVKFDKEALHERRLQCEDIDCDPLVWTNQRLIKWAQNIDLKEYSNNLAESGVHGALLVLEPSFNADAMATALGIPPTKTIIRRHLTTELNSLVMPARATLTVMAGNQGHSRTTWRLRLRAALAAASGGNDSGTRPKSASVLSSRPSSAGSVGRSGFGRSNHQAASDEEKKGSFRRSFRGSLGRAFGKKYREQQARSAVIERTPERQEEATPPAATPKRSRSQELETTTV</sequence>
<dbReference type="SMART" id="SM00454">
    <property type="entry name" value="SAM"/>
    <property type="match status" value="3"/>
</dbReference>
<dbReference type="Pfam" id="PF00536">
    <property type="entry name" value="SAM_1"/>
    <property type="match status" value="2"/>
</dbReference>
<dbReference type="InterPro" id="IPR013761">
    <property type="entry name" value="SAM/pointed_sf"/>
</dbReference>
<organism evidence="4 5">
    <name type="scientific">Branchiostoma lanceolatum</name>
    <name type="common">Common lancelet</name>
    <name type="synonym">Amphioxus lanceolatum</name>
    <dbReference type="NCBI Taxonomy" id="7740"/>
    <lineage>
        <taxon>Eukaryota</taxon>
        <taxon>Metazoa</taxon>
        <taxon>Chordata</taxon>
        <taxon>Cephalochordata</taxon>
        <taxon>Leptocardii</taxon>
        <taxon>Amphioxiformes</taxon>
        <taxon>Branchiostomatidae</taxon>
        <taxon>Branchiostoma</taxon>
    </lineage>
</organism>
<evidence type="ECO:0000256" key="1">
    <source>
        <dbReference type="SAM" id="Coils"/>
    </source>
</evidence>